<evidence type="ECO:0000313" key="2">
    <source>
        <dbReference type="EMBL" id="KAD5317528.1"/>
    </source>
</evidence>
<feature type="region of interest" description="Disordered" evidence="1">
    <location>
        <begin position="44"/>
        <end position="65"/>
    </location>
</feature>
<proteinExistence type="predicted"/>
<sequence>MHCHPSATAHSVPFASVTENEGDSDQLKARAFHRLEGPHAEAISCSPEKKTGRGSPEKKAGILLASDGETDTTDGILATRGERWCRDWWMAPPWFAGNEPARRWWLFLSLDLSPPPLSLLYLKMLRILVVTEDLATREPGTKSFLFFSTDT</sequence>
<organism evidence="2 3">
    <name type="scientific">Mikania micrantha</name>
    <name type="common">bitter vine</name>
    <dbReference type="NCBI Taxonomy" id="192012"/>
    <lineage>
        <taxon>Eukaryota</taxon>
        <taxon>Viridiplantae</taxon>
        <taxon>Streptophyta</taxon>
        <taxon>Embryophyta</taxon>
        <taxon>Tracheophyta</taxon>
        <taxon>Spermatophyta</taxon>
        <taxon>Magnoliopsida</taxon>
        <taxon>eudicotyledons</taxon>
        <taxon>Gunneridae</taxon>
        <taxon>Pentapetalae</taxon>
        <taxon>asterids</taxon>
        <taxon>campanulids</taxon>
        <taxon>Asterales</taxon>
        <taxon>Asteraceae</taxon>
        <taxon>Asteroideae</taxon>
        <taxon>Heliantheae alliance</taxon>
        <taxon>Eupatorieae</taxon>
        <taxon>Mikania</taxon>
    </lineage>
</organism>
<name>A0A5N6NUQ7_9ASTR</name>
<comment type="caution">
    <text evidence="2">The sequence shown here is derived from an EMBL/GenBank/DDBJ whole genome shotgun (WGS) entry which is preliminary data.</text>
</comment>
<feature type="region of interest" description="Disordered" evidence="1">
    <location>
        <begin position="1"/>
        <end position="20"/>
    </location>
</feature>
<gene>
    <name evidence="2" type="ORF">E3N88_17474</name>
</gene>
<keyword evidence="3" id="KW-1185">Reference proteome</keyword>
<reference evidence="2 3" key="1">
    <citation type="submission" date="2019-05" db="EMBL/GenBank/DDBJ databases">
        <title>Mikania micrantha, genome provides insights into the molecular mechanism of rapid growth.</title>
        <authorList>
            <person name="Liu B."/>
        </authorList>
    </citation>
    <scope>NUCLEOTIDE SEQUENCE [LARGE SCALE GENOMIC DNA]</scope>
    <source>
        <strain evidence="2">NLD-2019</strain>
        <tissue evidence="2">Leaf</tissue>
    </source>
</reference>
<feature type="compositionally biased region" description="Basic and acidic residues" evidence="1">
    <location>
        <begin position="47"/>
        <end position="60"/>
    </location>
</feature>
<protein>
    <submittedName>
        <fullName evidence="2">Uncharacterized protein</fullName>
    </submittedName>
</protein>
<dbReference type="Proteomes" id="UP000326396">
    <property type="component" value="Linkage Group LG17"/>
</dbReference>
<dbReference type="AlphaFoldDB" id="A0A5N6NUQ7"/>
<evidence type="ECO:0000256" key="1">
    <source>
        <dbReference type="SAM" id="MobiDB-lite"/>
    </source>
</evidence>
<evidence type="ECO:0000313" key="3">
    <source>
        <dbReference type="Proteomes" id="UP000326396"/>
    </source>
</evidence>
<accession>A0A5N6NUQ7</accession>
<dbReference type="EMBL" id="SZYD01000009">
    <property type="protein sequence ID" value="KAD5317528.1"/>
    <property type="molecule type" value="Genomic_DNA"/>
</dbReference>